<evidence type="ECO:0000256" key="7">
    <source>
        <dbReference type="RuleBase" id="RU367016"/>
    </source>
</evidence>
<name>A0A9X4RHK6_9ACTN</name>
<evidence type="ECO:0000313" key="9">
    <source>
        <dbReference type="EMBL" id="MDG3015201.1"/>
    </source>
</evidence>
<dbReference type="RefSeq" id="WP_332519938.1">
    <property type="nucleotide sequence ID" value="NZ_JANRHA010000007.1"/>
</dbReference>
<comment type="similarity">
    <text evidence="2 7">Belongs to the DedA family.</text>
</comment>
<evidence type="ECO:0000256" key="1">
    <source>
        <dbReference type="ARBA" id="ARBA00004651"/>
    </source>
</evidence>
<comment type="subcellular location">
    <subcellularLocation>
        <location evidence="1 7">Cell membrane</location>
        <topology evidence="1 7">Multi-pass membrane protein</topology>
    </subcellularLocation>
</comment>
<feature type="transmembrane region" description="Helical" evidence="7">
    <location>
        <begin position="142"/>
        <end position="163"/>
    </location>
</feature>
<keyword evidence="4 7" id="KW-0812">Transmembrane</keyword>
<keyword evidence="10" id="KW-1185">Reference proteome</keyword>
<dbReference type="PANTHER" id="PTHR30353">
    <property type="entry name" value="INNER MEMBRANE PROTEIN DEDA-RELATED"/>
    <property type="match status" value="1"/>
</dbReference>
<protein>
    <submittedName>
        <fullName evidence="9">DedA family protein</fullName>
    </submittedName>
</protein>
<accession>A0A9X4RHK6</accession>
<evidence type="ECO:0000256" key="3">
    <source>
        <dbReference type="ARBA" id="ARBA00022475"/>
    </source>
</evidence>
<keyword evidence="3 7" id="KW-1003">Cell membrane</keyword>
<dbReference type="InterPro" id="IPR032818">
    <property type="entry name" value="DedA-like"/>
</dbReference>
<dbReference type="Pfam" id="PF09335">
    <property type="entry name" value="VTT_dom"/>
    <property type="match status" value="1"/>
</dbReference>
<gene>
    <name evidence="9" type="ORF">NVS88_11630</name>
</gene>
<dbReference type="EMBL" id="JANRHA010000007">
    <property type="protein sequence ID" value="MDG3015201.1"/>
    <property type="molecule type" value="Genomic_DNA"/>
</dbReference>
<dbReference type="Proteomes" id="UP001152755">
    <property type="component" value="Unassembled WGS sequence"/>
</dbReference>
<dbReference type="AlphaFoldDB" id="A0A9X4RHK6"/>
<dbReference type="InterPro" id="IPR032816">
    <property type="entry name" value="VTT_dom"/>
</dbReference>
<reference evidence="9" key="1">
    <citation type="submission" date="2022-08" db="EMBL/GenBank/DDBJ databases">
        <title>Genome analysis of Corynebacteriales strain.</title>
        <authorList>
            <person name="Lee S.D."/>
        </authorList>
    </citation>
    <scope>NUCLEOTIDE SEQUENCE</scope>
    <source>
        <strain evidence="9">D3-21</strain>
    </source>
</reference>
<feature type="transmembrane region" description="Helical" evidence="7">
    <location>
        <begin position="175"/>
        <end position="195"/>
    </location>
</feature>
<evidence type="ECO:0000256" key="5">
    <source>
        <dbReference type="ARBA" id="ARBA00022989"/>
    </source>
</evidence>
<evidence type="ECO:0000313" key="10">
    <source>
        <dbReference type="Proteomes" id="UP001152755"/>
    </source>
</evidence>
<evidence type="ECO:0000256" key="2">
    <source>
        <dbReference type="ARBA" id="ARBA00010792"/>
    </source>
</evidence>
<keyword evidence="5 7" id="KW-1133">Transmembrane helix</keyword>
<dbReference type="GO" id="GO:0005886">
    <property type="term" value="C:plasma membrane"/>
    <property type="evidence" value="ECO:0007669"/>
    <property type="project" value="UniProtKB-SubCell"/>
</dbReference>
<comment type="caution">
    <text evidence="7">Lacks conserved residue(s) required for the propagation of feature annotation.</text>
</comment>
<feature type="domain" description="VTT" evidence="8">
    <location>
        <begin position="37"/>
        <end position="158"/>
    </location>
</feature>
<keyword evidence="6 7" id="KW-0472">Membrane</keyword>
<proteinExistence type="inferred from homology"/>
<evidence type="ECO:0000256" key="6">
    <source>
        <dbReference type="ARBA" id="ARBA00023136"/>
    </source>
</evidence>
<dbReference type="PANTHER" id="PTHR30353:SF15">
    <property type="entry name" value="INNER MEMBRANE PROTEIN YABI"/>
    <property type="match status" value="1"/>
</dbReference>
<evidence type="ECO:0000259" key="8">
    <source>
        <dbReference type="Pfam" id="PF09335"/>
    </source>
</evidence>
<feature type="transmembrane region" description="Helical" evidence="7">
    <location>
        <begin position="53"/>
        <end position="79"/>
    </location>
</feature>
<evidence type="ECO:0000256" key="4">
    <source>
        <dbReference type="ARBA" id="ARBA00022692"/>
    </source>
</evidence>
<organism evidence="9 10">
    <name type="scientific">Speluncibacter jeojiensis</name>
    <dbReference type="NCBI Taxonomy" id="2710754"/>
    <lineage>
        <taxon>Bacteria</taxon>
        <taxon>Bacillati</taxon>
        <taxon>Actinomycetota</taxon>
        <taxon>Actinomycetes</taxon>
        <taxon>Mycobacteriales</taxon>
        <taxon>Speluncibacteraceae</taxon>
        <taxon>Speluncibacter</taxon>
    </lineage>
</organism>
<sequence length="211" mass="22073">MLERAADWLLALPAWLVLLVTFLLPALEASTFLGLVVPGETAVFVAGVAASDGIVPLWAVVAVATAGAIVGDAAGYAVGNRWGERALGRIPTRLVSAAQIERAESLLRRRGTVTVILGRQVGTVRSLVPGLAGASGVSPRRFLTANAVGALLFALTAGCVGFLAGRSYRAVEHRIGWVSDVVAVVVVVGLVALWVRARRRDRARPPDPPDD</sequence>
<comment type="caution">
    <text evidence="9">The sequence shown here is derived from an EMBL/GenBank/DDBJ whole genome shotgun (WGS) entry which is preliminary data.</text>
</comment>